<proteinExistence type="predicted"/>
<dbReference type="SUPFAM" id="SSF47413">
    <property type="entry name" value="lambda repressor-like DNA-binding domains"/>
    <property type="match status" value="1"/>
</dbReference>
<dbReference type="CDD" id="cd06267">
    <property type="entry name" value="PBP1_LacI_sugar_binding-like"/>
    <property type="match status" value="1"/>
</dbReference>
<protein>
    <submittedName>
        <fullName evidence="5">LacI family transcriptional regulator</fullName>
    </submittedName>
</protein>
<dbReference type="InterPro" id="IPR000843">
    <property type="entry name" value="HTH_LacI"/>
</dbReference>
<dbReference type="PANTHER" id="PTHR30146:SF24">
    <property type="entry name" value="XYLOSE OPERON REGULATORY PROTEIN"/>
    <property type="match status" value="1"/>
</dbReference>
<dbReference type="Pfam" id="PF00356">
    <property type="entry name" value="LacI"/>
    <property type="match status" value="1"/>
</dbReference>
<keyword evidence="1" id="KW-0805">Transcription regulation</keyword>
<dbReference type="Pfam" id="PF13377">
    <property type="entry name" value="Peripla_BP_3"/>
    <property type="match status" value="1"/>
</dbReference>
<dbReference type="PROSITE" id="PS50932">
    <property type="entry name" value="HTH_LACI_2"/>
    <property type="match status" value="1"/>
</dbReference>
<evidence type="ECO:0000256" key="1">
    <source>
        <dbReference type="ARBA" id="ARBA00023015"/>
    </source>
</evidence>
<dbReference type="AlphaFoldDB" id="A0A832I3V2"/>
<evidence type="ECO:0000256" key="2">
    <source>
        <dbReference type="ARBA" id="ARBA00023125"/>
    </source>
</evidence>
<dbReference type="SUPFAM" id="SSF53822">
    <property type="entry name" value="Periplasmic binding protein-like I"/>
    <property type="match status" value="1"/>
</dbReference>
<dbReference type="GO" id="GO:0003700">
    <property type="term" value="F:DNA-binding transcription factor activity"/>
    <property type="evidence" value="ECO:0007669"/>
    <property type="project" value="TreeGrafter"/>
</dbReference>
<accession>A0A832I3V2</accession>
<dbReference type="Gene3D" id="3.40.50.2300">
    <property type="match status" value="2"/>
</dbReference>
<dbReference type="GO" id="GO:0000976">
    <property type="term" value="F:transcription cis-regulatory region binding"/>
    <property type="evidence" value="ECO:0007669"/>
    <property type="project" value="TreeGrafter"/>
</dbReference>
<dbReference type="PANTHER" id="PTHR30146">
    <property type="entry name" value="LACI-RELATED TRANSCRIPTIONAL REPRESSOR"/>
    <property type="match status" value="1"/>
</dbReference>
<dbReference type="CDD" id="cd01392">
    <property type="entry name" value="HTH_LacI"/>
    <property type="match status" value="1"/>
</dbReference>
<dbReference type="SMART" id="SM00354">
    <property type="entry name" value="HTH_LACI"/>
    <property type="match status" value="1"/>
</dbReference>
<reference evidence="5" key="1">
    <citation type="journal article" date="2020" name="mSystems">
        <title>Genome- and Community-Level Interaction Insights into Carbon Utilization and Element Cycling Functions of Hydrothermarchaeota in Hydrothermal Sediment.</title>
        <authorList>
            <person name="Zhou Z."/>
            <person name="Liu Y."/>
            <person name="Xu W."/>
            <person name="Pan J."/>
            <person name="Luo Z.H."/>
            <person name="Li M."/>
        </authorList>
    </citation>
    <scope>NUCLEOTIDE SEQUENCE [LARGE SCALE GENOMIC DNA]</scope>
    <source>
        <strain evidence="5">SpSt-86</strain>
    </source>
</reference>
<evidence type="ECO:0000256" key="3">
    <source>
        <dbReference type="ARBA" id="ARBA00023163"/>
    </source>
</evidence>
<dbReference type="Gene3D" id="1.10.260.40">
    <property type="entry name" value="lambda repressor-like DNA-binding domains"/>
    <property type="match status" value="1"/>
</dbReference>
<sequence>MTKQRNNSINIRSVAQLAGVSISTVSRVINSPESVSEELRERVRKAIEQLGYRPNQIARSLRTGSTKVVGFIIPDITNPAFLLMVKGAEDYLKRKGYMFIVCGTDHNIEEETKLLKTLLSQSVEGIIVTCSGGRNSSFAKVIQNSGVKMVFMDRRYEDIDLPYVGVDNTAGVEKITDFLVKTGHRSFAYLSGERNTSSAKERLRGFMKSMKKHGVEDYQVLYGRFTFESGYELTKKLKKIPDAVVGGNDLVALGAIEALNEMGYHVPDDVSVVGFDDMFYSKYSKPALTTVRQPIYEMGYMAGKVLWQLLSGKNIKKRVTILQTDIVVRETVKERNAPNRGFTEKVEVVL</sequence>
<keyword evidence="3" id="KW-0804">Transcription</keyword>
<dbReference type="InterPro" id="IPR028082">
    <property type="entry name" value="Peripla_BP_I"/>
</dbReference>
<dbReference type="EMBL" id="DTKQ01000002">
    <property type="protein sequence ID" value="HGZ78378.1"/>
    <property type="molecule type" value="Genomic_DNA"/>
</dbReference>
<evidence type="ECO:0000259" key="4">
    <source>
        <dbReference type="PROSITE" id="PS50932"/>
    </source>
</evidence>
<keyword evidence="2" id="KW-0238">DNA-binding</keyword>
<dbReference type="InterPro" id="IPR010982">
    <property type="entry name" value="Lambda_DNA-bd_dom_sf"/>
</dbReference>
<name>A0A832I3V2_9THEM</name>
<evidence type="ECO:0000313" key="5">
    <source>
        <dbReference type="EMBL" id="HGZ78378.1"/>
    </source>
</evidence>
<gene>
    <name evidence="5" type="ORF">ENW55_00140</name>
</gene>
<dbReference type="InterPro" id="IPR046335">
    <property type="entry name" value="LacI/GalR-like_sensor"/>
</dbReference>
<organism evidence="5">
    <name type="scientific">Pseudothermotoga hypogea</name>
    <dbReference type="NCBI Taxonomy" id="57487"/>
    <lineage>
        <taxon>Bacteria</taxon>
        <taxon>Thermotogati</taxon>
        <taxon>Thermotogota</taxon>
        <taxon>Thermotogae</taxon>
        <taxon>Thermotogales</taxon>
        <taxon>Thermotogaceae</taxon>
        <taxon>Pseudothermotoga</taxon>
    </lineage>
</organism>
<comment type="caution">
    <text evidence="5">The sequence shown here is derived from an EMBL/GenBank/DDBJ whole genome shotgun (WGS) entry which is preliminary data.</text>
</comment>
<feature type="domain" description="HTH lacI-type" evidence="4">
    <location>
        <begin position="9"/>
        <end position="63"/>
    </location>
</feature>